<evidence type="ECO:0000256" key="1">
    <source>
        <dbReference type="SAM" id="MobiDB-lite"/>
    </source>
</evidence>
<dbReference type="EMBL" id="CAJPWZ010002603">
    <property type="protein sequence ID" value="CAG2241905.1"/>
    <property type="molecule type" value="Genomic_DNA"/>
</dbReference>
<organism evidence="2 3">
    <name type="scientific">Mytilus edulis</name>
    <name type="common">Blue mussel</name>
    <dbReference type="NCBI Taxonomy" id="6550"/>
    <lineage>
        <taxon>Eukaryota</taxon>
        <taxon>Metazoa</taxon>
        <taxon>Spiralia</taxon>
        <taxon>Lophotrochozoa</taxon>
        <taxon>Mollusca</taxon>
        <taxon>Bivalvia</taxon>
        <taxon>Autobranchia</taxon>
        <taxon>Pteriomorphia</taxon>
        <taxon>Mytilida</taxon>
        <taxon>Mytiloidea</taxon>
        <taxon>Mytilidae</taxon>
        <taxon>Mytilinae</taxon>
        <taxon>Mytilus</taxon>
    </lineage>
</organism>
<dbReference type="SUPFAM" id="SSF52266">
    <property type="entry name" value="SGNH hydrolase"/>
    <property type="match status" value="1"/>
</dbReference>
<dbReference type="OrthoDB" id="6109323at2759"/>
<name>A0A8S3U896_MYTED</name>
<protein>
    <recommendedName>
        <fullName evidence="4">SGNH hydrolase-type esterase domain-containing protein</fullName>
    </recommendedName>
</protein>
<evidence type="ECO:0000313" key="2">
    <source>
        <dbReference type="EMBL" id="CAG2241905.1"/>
    </source>
</evidence>
<dbReference type="Proteomes" id="UP000683360">
    <property type="component" value="Unassembled WGS sequence"/>
</dbReference>
<dbReference type="InterPro" id="IPR036514">
    <property type="entry name" value="SGNH_hydro_sf"/>
</dbReference>
<reference evidence="2" key="1">
    <citation type="submission" date="2021-03" db="EMBL/GenBank/DDBJ databases">
        <authorList>
            <person name="Bekaert M."/>
        </authorList>
    </citation>
    <scope>NUCLEOTIDE SEQUENCE</scope>
</reference>
<evidence type="ECO:0008006" key="4">
    <source>
        <dbReference type="Google" id="ProtNLM"/>
    </source>
</evidence>
<comment type="caution">
    <text evidence="2">The sequence shown here is derived from an EMBL/GenBank/DDBJ whole genome shotgun (WGS) entry which is preliminary data.</text>
</comment>
<proteinExistence type="predicted"/>
<gene>
    <name evidence="2" type="ORF">MEDL_54094</name>
</gene>
<feature type="region of interest" description="Disordered" evidence="1">
    <location>
        <begin position="243"/>
        <end position="266"/>
    </location>
</feature>
<dbReference type="AlphaFoldDB" id="A0A8S3U896"/>
<evidence type="ECO:0000313" key="3">
    <source>
        <dbReference type="Proteomes" id="UP000683360"/>
    </source>
</evidence>
<sequence length="311" mass="35621">MVRRALIFGNSYIRRLETFTHENCDRGWLNLGLDGTDIQVEFFGLGGGTLRPGNKCVQKQQYMHIIEEYSVFLQVGGNDLSSENEPVKIARDISVFADYIINCYHVNHVVIGQLLPRYSERPEAYYNNKVYIVNKELSHLVKERDNATFWHHRGLWKNTPDLLLKDKVHLNDEGMEIYARSVRAAVGSLSRTCNVEQTCVANYKSKCQSRESRTRRTAAPQNLVEDVQSLVDEQRQELPPIYRPPVRRRKARQAAPENLSVPETNTKNRRLLSLGVKLVKDNTAVPIKDVTGRLSSSSIQPENSSTPRNQW</sequence>
<keyword evidence="3" id="KW-1185">Reference proteome</keyword>
<accession>A0A8S3U896</accession>
<dbReference type="Gene3D" id="3.40.50.1110">
    <property type="entry name" value="SGNH hydrolase"/>
    <property type="match status" value="1"/>
</dbReference>